<protein>
    <submittedName>
        <fullName evidence="2">Uncharacterized protein</fullName>
    </submittedName>
</protein>
<dbReference type="PANTHER" id="PTHR34370">
    <property type="entry name" value="OS04G0600100 PROTEIN"/>
    <property type="match status" value="1"/>
</dbReference>
<sequence>MLAPLPKRRICRLGLRLCSTNDDNQNDAISQDNSQDSRIELSDSIATTNSTGQPTKSPFGFLRNLKSVNKQSISKLGMSALLAYGFVSNVSGVLAVSSAWFIFSKRTGLSPIAPGQRTPFLALYAGFTVALNILRPARFALSMAISPYFERLRNFIQRKLGVTARVSALVMIVCVNIIGTCSLMGCGVGLASILSGVPIWKVAQ</sequence>
<keyword evidence="1" id="KW-0472">Membrane</keyword>
<gene>
    <name evidence="2" type="ORF">ACHAWO_001254</name>
</gene>
<keyword evidence="1" id="KW-1133">Transmembrane helix</keyword>
<dbReference type="PANTHER" id="PTHR34370:SF1">
    <property type="entry name" value="OS04G0600100 PROTEIN"/>
    <property type="match status" value="1"/>
</dbReference>
<evidence type="ECO:0000313" key="2">
    <source>
        <dbReference type="EMBL" id="KAL3783636.1"/>
    </source>
</evidence>
<feature type="transmembrane region" description="Helical" evidence="1">
    <location>
        <begin position="81"/>
        <end position="103"/>
    </location>
</feature>
<dbReference type="Proteomes" id="UP001530400">
    <property type="component" value="Unassembled WGS sequence"/>
</dbReference>
<keyword evidence="1" id="KW-0812">Transmembrane</keyword>
<evidence type="ECO:0000256" key="1">
    <source>
        <dbReference type="SAM" id="Phobius"/>
    </source>
</evidence>
<evidence type="ECO:0000313" key="3">
    <source>
        <dbReference type="Proteomes" id="UP001530400"/>
    </source>
</evidence>
<comment type="caution">
    <text evidence="2">The sequence shown here is derived from an EMBL/GenBank/DDBJ whole genome shotgun (WGS) entry which is preliminary data.</text>
</comment>
<accession>A0ABD3P8I8</accession>
<feature type="transmembrane region" description="Helical" evidence="1">
    <location>
        <begin position="123"/>
        <end position="145"/>
    </location>
</feature>
<dbReference type="EMBL" id="JALLPJ020000758">
    <property type="protein sequence ID" value="KAL3783636.1"/>
    <property type="molecule type" value="Genomic_DNA"/>
</dbReference>
<reference evidence="2 3" key="1">
    <citation type="submission" date="2024-10" db="EMBL/GenBank/DDBJ databases">
        <title>Updated reference genomes for cyclostephanoid diatoms.</title>
        <authorList>
            <person name="Roberts W.R."/>
            <person name="Alverson A.J."/>
        </authorList>
    </citation>
    <scope>NUCLEOTIDE SEQUENCE [LARGE SCALE GENOMIC DNA]</scope>
    <source>
        <strain evidence="2 3">AJA010-31</strain>
    </source>
</reference>
<keyword evidence="3" id="KW-1185">Reference proteome</keyword>
<name>A0ABD3P8I8_9STRA</name>
<proteinExistence type="predicted"/>
<organism evidence="2 3">
    <name type="scientific">Cyclotella atomus</name>
    <dbReference type="NCBI Taxonomy" id="382360"/>
    <lineage>
        <taxon>Eukaryota</taxon>
        <taxon>Sar</taxon>
        <taxon>Stramenopiles</taxon>
        <taxon>Ochrophyta</taxon>
        <taxon>Bacillariophyta</taxon>
        <taxon>Coscinodiscophyceae</taxon>
        <taxon>Thalassiosirophycidae</taxon>
        <taxon>Stephanodiscales</taxon>
        <taxon>Stephanodiscaceae</taxon>
        <taxon>Cyclotella</taxon>
    </lineage>
</organism>
<feature type="transmembrane region" description="Helical" evidence="1">
    <location>
        <begin position="166"/>
        <end position="194"/>
    </location>
</feature>
<dbReference type="AlphaFoldDB" id="A0ABD3P8I8"/>